<proteinExistence type="predicted"/>
<comment type="caution">
    <text evidence="3">The sequence shown here is derived from an EMBL/GenBank/DDBJ whole genome shotgun (WGS) entry which is preliminary data.</text>
</comment>
<dbReference type="InterPro" id="IPR050287">
    <property type="entry name" value="MTA/SAH_deaminase"/>
</dbReference>
<organism evidence="3 4">
    <name type="scientific">Liquorilactobacillus cacaonum DSM 21116</name>
    <dbReference type="NCBI Taxonomy" id="1423729"/>
    <lineage>
        <taxon>Bacteria</taxon>
        <taxon>Bacillati</taxon>
        <taxon>Bacillota</taxon>
        <taxon>Bacilli</taxon>
        <taxon>Lactobacillales</taxon>
        <taxon>Lactobacillaceae</taxon>
        <taxon>Liquorilactobacillus</taxon>
    </lineage>
</organism>
<dbReference type="Gene3D" id="3.20.20.140">
    <property type="entry name" value="Metal-dependent hydrolases"/>
    <property type="match status" value="1"/>
</dbReference>
<reference evidence="3 4" key="1">
    <citation type="journal article" date="2015" name="Genome Announc.">
        <title>Expanding the biotechnology potential of lactobacilli through comparative genomics of 213 strains and associated genera.</title>
        <authorList>
            <person name="Sun Z."/>
            <person name="Harris H.M."/>
            <person name="McCann A."/>
            <person name="Guo C."/>
            <person name="Argimon S."/>
            <person name="Zhang W."/>
            <person name="Yang X."/>
            <person name="Jeffery I.B."/>
            <person name="Cooney J.C."/>
            <person name="Kagawa T.F."/>
            <person name="Liu W."/>
            <person name="Song Y."/>
            <person name="Salvetti E."/>
            <person name="Wrobel A."/>
            <person name="Rasinkangas P."/>
            <person name="Parkhill J."/>
            <person name="Rea M.C."/>
            <person name="O'Sullivan O."/>
            <person name="Ritari J."/>
            <person name="Douillard F.P."/>
            <person name="Paul Ross R."/>
            <person name="Yang R."/>
            <person name="Briner A.E."/>
            <person name="Felis G.E."/>
            <person name="de Vos W.M."/>
            <person name="Barrangou R."/>
            <person name="Klaenhammer T.R."/>
            <person name="Caufield P.W."/>
            <person name="Cui Y."/>
            <person name="Zhang H."/>
            <person name="O'Toole P.W."/>
        </authorList>
    </citation>
    <scope>NUCLEOTIDE SEQUENCE [LARGE SCALE GENOMIC DNA]</scope>
    <source>
        <strain evidence="3 4">DSM 21116</strain>
    </source>
</reference>
<dbReference type="CDD" id="cd01298">
    <property type="entry name" value="ATZ_TRZ_like"/>
    <property type="match status" value="1"/>
</dbReference>
<dbReference type="EMBL" id="AYZE01000008">
    <property type="protein sequence ID" value="KRM92086.1"/>
    <property type="molecule type" value="Genomic_DNA"/>
</dbReference>
<dbReference type="InterPro" id="IPR032466">
    <property type="entry name" value="Metal_Hydrolase"/>
</dbReference>
<evidence type="ECO:0000259" key="2">
    <source>
        <dbReference type="Pfam" id="PF01979"/>
    </source>
</evidence>
<dbReference type="AlphaFoldDB" id="A0A0R2CW36"/>
<dbReference type="SUPFAM" id="SSF51556">
    <property type="entry name" value="Metallo-dependent hydrolases"/>
    <property type="match status" value="1"/>
</dbReference>
<name>A0A0R2CW36_9LACO</name>
<dbReference type="PANTHER" id="PTHR43794:SF11">
    <property type="entry name" value="AMIDOHYDROLASE-RELATED DOMAIN-CONTAINING PROTEIN"/>
    <property type="match status" value="1"/>
</dbReference>
<accession>A0A0R2CW36</accession>
<dbReference type="Proteomes" id="UP000051131">
    <property type="component" value="Unassembled WGS sequence"/>
</dbReference>
<dbReference type="Gene3D" id="2.30.40.10">
    <property type="entry name" value="Urease, subunit C, domain 1"/>
    <property type="match status" value="1"/>
</dbReference>
<dbReference type="STRING" id="1423729.FC80_GL000267"/>
<feature type="domain" description="Amidohydrolase-related" evidence="2">
    <location>
        <begin position="56"/>
        <end position="414"/>
    </location>
</feature>
<evidence type="ECO:0000256" key="1">
    <source>
        <dbReference type="ARBA" id="ARBA00022801"/>
    </source>
</evidence>
<protein>
    <submittedName>
        <fullName evidence="3">Amidohydrolase</fullName>
    </submittedName>
</protein>
<keyword evidence="1 3" id="KW-0378">Hydrolase</keyword>
<dbReference type="PATRIC" id="fig|1423729.3.peg.268"/>
<dbReference type="RefSeq" id="WP_057828553.1">
    <property type="nucleotide sequence ID" value="NZ_AYZE01000008.1"/>
</dbReference>
<dbReference type="OrthoDB" id="9797498at2"/>
<sequence length="444" mass="49837">MKKILLPKYIYFEDQFVLNYGIAIDDNKIIKIAPAEVIKELYPEFAQKEYSDTVFVPGTVNTHNHSFQSLLRGIAIDQPFLTWRDNSLYKYSPQMRLEDIYNGALFAYAEMMKCGVTSVCDFFYLHNYGTESDEAVIQAAKDIGIRLVLARTMYDWDGAPNGYLETVDQAVKNTRDLAKKYQNDSMITIIPAPHSLHGASPEMIQAGHNLANELGTKFHMHVAEETFEVDATIKDHGKRTVEYLDELGVVDSNLVITHGVWLEDNEVKLLGENHASLNYCPSSNMFLADGITNIPRMVNNNINISLGSDGACGNNRISVFEEMRMTALLQKAATRDALCVKCKQVFDMGTKNGGKQLDLDVGEIKVGQLADFVGIDLNNFSMNPLSDDLEQMLPNIVYSLQPDAIKTVIVNGKETVSDGELVNITENKVLRKVNETMKYFETIR</sequence>
<dbReference type="GO" id="GO:0016810">
    <property type="term" value="F:hydrolase activity, acting on carbon-nitrogen (but not peptide) bonds"/>
    <property type="evidence" value="ECO:0007669"/>
    <property type="project" value="InterPro"/>
</dbReference>
<dbReference type="InterPro" id="IPR006680">
    <property type="entry name" value="Amidohydro-rel"/>
</dbReference>
<evidence type="ECO:0000313" key="4">
    <source>
        <dbReference type="Proteomes" id="UP000051131"/>
    </source>
</evidence>
<evidence type="ECO:0000313" key="3">
    <source>
        <dbReference type="EMBL" id="KRM92086.1"/>
    </source>
</evidence>
<dbReference type="SUPFAM" id="SSF51338">
    <property type="entry name" value="Composite domain of metallo-dependent hydrolases"/>
    <property type="match status" value="1"/>
</dbReference>
<dbReference type="Pfam" id="PF01979">
    <property type="entry name" value="Amidohydro_1"/>
    <property type="match status" value="1"/>
</dbReference>
<keyword evidence="4" id="KW-1185">Reference proteome</keyword>
<gene>
    <name evidence="3" type="ORF">FC80_GL000267</name>
</gene>
<dbReference type="PANTHER" id="PTHR43794">
    <property type="entry name" value="AMINOHYDROLASE SSNA-RELATED"/>
    <property type="match status" value="1"/>
</dbReference>
<dbReference type="InterPro" id="IPR011059">
    <property type="entry name" value="Metal-dep_hydrolase_composite"/>
</dbReference>